<dbReference type="InterPro" id="IPR008255">
    <property type="entry name" value="Pyr_nucl-diS_OxRdtase_2_AS"/>
</dbReference>
<keyword evidence="1 6" id="KW-0285">Flavoprotein</keyword>
<dbReference type="SUPFAM" id="SSF51905">
    <property type="entry name" value="FAD/NAD(P)-binding domain"/>
    <property type="match status" value="1"/>
</dbReference>
<accession>A0A1F7W7P5</accession>
<comment type="subunit">
    <text evidence="6">Homodimer.</text>
</comment>
<evidence type="ECO:0000313" key="9">
    <source>
        <dbReference type="EMBL" id="OGL98823.1"/>
    </source>
</evidence>
<evidence type="ECO:0000313" key="10">
    <source>
        <dbReference type="Proteomes" id="UP000176501"/>
    </source>
</evidence>
<dbReference type="Proteomes" id="UP000176501">
    <property type="component" value="Unassembled WGS sequence"/>
</dbReference>
<reference evidence="9 10" key="1">
    <citation type="journal article" date="2016" name="Nat. Commun.">
        <title>Thousands of microbial genomes shed light on interconnected biogeochemical processes in an aquifer system.</title>
        <authorList>
            <person name="Anantharaman K."/>
            <person name="Brown C.T."/>
            <person name="Hug L.A."/>
            <person name="Sharon I."/>
            <person name="Castelle C.J."/>
            <person name="Probst A.J."/>
            <person name="Thomas B.C."/>
            <person name="Singh A."/>
            <person name="Wilkins M.J."/>
            <person name="Karaoz U."/>
            <person name="Brodie E.L."/>
            <person name="Williams K.H."/>
            <person name="Hubbard S.S."/>
            <person name="Banfield J.F."/>
        </authorList>
    </citation>
    <scope>NUCLEOTIDE SEQUENCE [LARGE SCALE GENOMIC DNA]</scope>
</reference>
<proteinExistence type="inferred from homology"/>
<dbReference type="Pfam" id="PF07992">
    <property type="entry name" value="Pyr_redox_2"/>
    <property type="match status" value="1"/>
</dbReference>
<protein>
    <recommendedName>
        <fullName evidence="6">Thioredoxin reductase</fullName>
        <ecNumber evidence="6">1.8.1.9</ecNumber>
    </recommendedName>
</protein>
<organism evidence="9 10">
    <name type="scientific">Candidatus Uhrbacteria bacterium RIFOXYB2_FULL_57_15</name>
    <dbReference type="NCBI Taxonomy" id="1802422"/>
    <lineage>
        <taxon>Bacteria</taxon>
        <taxon>Candidatus Uhriibacteriota</taxon>
    </lineage>
</organism>
<dbReference type="AlphaFoldDB" id="A0A1F7W7P5"/>
<dbReference type="GO" id="GO:0004791">
    <property type="term" value="F:thioredoxin-disulfide reductase (NADPH) activity"/>
    <property type="evidence" value="ECO:0007669"/>
    <property type="project" value="UniProtKB-UniRule"/>
</dbReference>
<sequence length="308" mass="33244">MSMEKVIIIGSGPAGHTAAIYAARAELTPLLFEGRIPGGQLMLTTEVENFPGFPGGAQGPEMMELFRKQSQRFGTRIVADDVVAVDFSVRPFLVKTADAEYHAESLIVSTGATAMWLDVPGEKKYGGRGVSACATCDGFFFKGKKIIVVGGGDSAMEEATFLTRFAESVTVIVRREELRASKIMQERARANSKILFVWNSEVKEIVGDGTRVTGVKLFDNKTNVMSELATDGVFVAIGHKPNTELFAGKLELDTKGYVVTQPHSTRTSVEGVFAAGDVADHYYRQAITAAGTGCMAAIDAERWLASRE</sequence>
<comment type="cofactor">
    <cofactor evidence="7">
        <name>FAD</name>
        <dbReference type="ChEBI" id="CHEBI:57692"/>
    </cofactor>
    <text evidence="7">Binds 1 FAD per subunit.</text>
</comment>
<dbReference type="InterPro" id="IPR036188">
    <property type="entry name" value="FAD/NAD-bd_sf"/>
</dbReference>
<evidence type="ECO:0000256" key="5">
    <source>
        <dbReference type="ARBA" id="ARBA00023284"/>
    </source>
</evidence>
<feature type="domain" description="FAD/NAD(P)-binding" evidence="8">
    <location>
        <begin position="5"/>
        <end position="293"/>
    </location>
</feature>
<evidence type="ECO:0000256" key="1">
    <source>
        <dbReference type="ARBA" id="ARBA00022630"/>
    </source>
</evidence>
<dbReference type="InterPro" id="IPR005982">
    <property type="entry name" value="Thioredox_Rdtase"/>
</dbReference>
<evidence type="ECO:0000256" key="2">
    <source>
        <dbReference type="ARBA" id="ARBA00022827"/>
    </source>
</evidence>
<dbReference type="EMBL" id="MGFE01000015">
    <property type="protein sequence ID" value="OGL98823.1"/>
    <property type="molecule type" value="Genomic_DNA"/>
</dbReference>
<comment type="caution">
    <text evidence="9">The sequence shown here is derived from an EMBL/GenBank/DDBJ whole genome shotgun (WGS) entry which is preliminary data.</text>
</comment>
<evidence type="ECO:0000256" key="6">
    <source>
        <dbReference type="RuleBase" id="RU003880"/>
    </source>
</evidence>
<keyword evidence="4" id="KW-1015">Disulfide bond</keyword>
<dbReference type="Gene3D" id="3.50.50.60">
    <property type="entry name" value="FAD/NAD(P)-binding domain"/>
    <property type="match status" value="2"/>
</dbReference>
<evidence type="ECO:0000256" key="4">
    <source>
        <dbReference type="ARBA" id="ARBA00023157"/>
    </source>
</evidence>
<dbReference type="EC" id="1.8.1.9" evidence="6"/>
<gene>
    <name evidence="9" type="ORF">A2304_05005</name>
</gene>
<dbReference type="PRINTS" id="PR00368">
    <property type="entry name" value="FADPNR"/>
</dbReference>
<evidence type="ECO:0000259" key="8">
    <source>
        <dbReference type="Pfam" id="PF07992"/>
    </source>
</evidence>
<comment type="catalytic activity">
    <reaction evidence="6">
        <text>[thioredoxin]-dithiol + NADP(+) = [thioredoxin]-disulfide + NADPH + H(+)</text>
        <dbReference type="Rhea" id="RHEA:20345"/>
        <dbReference type="Rhea" id="RHEA-COMP:10698"/>
        <dbReference type="Rhea" id="RHEA-COMP:10700"/>
        <dbReference type="ChEBI" id="CHEBI:15378"/>
        <dbReference type="ChEBI" id="CHEBI:29950"/>
        <dbReference type="ChEBI" id="CHEBI:50058"/>
        <dbReference type="ChEBI" id="CHEBI:57783"/>
        <dbReference type="ChEBI" id="CHEBI:58349"/>
        <dbReference type="EC" id="1.8.1.9"/>
    </reaction>
</comment>
<name>A0A1F7W7P5_9BACT</name>
<evidence type="ECO:0000256" key="7">
    <source>
        <dbReference type="RuleBase" id="RU003881"/>
    </source>
</evidence>
<dbReference type="GO" id="GO:0019430">
    <property type="term" value="P:removal of superoxide radicals"/>
    <property type="evidence" value="ECO:0007669"/>
    <property type="project" value="UniProtKB-UniRule"/>
</dbReference>
<dbReference type="InterPro" id="IPR050097">
    <property type="entry name" value="Ferredoxin-NADP_redctase_2"/>
</dbReference>
<keyword evidence="3 6" id="KW-0560">Oxidoreductase</keyword>
<keyword evidence="7" id="KW-0521">NADP</keyword>
<dbReference type="InterPro" id="IPR023753">
    <property type="entry name" value="FAD/NAD-binding_dom"/>
</dbReference>
<dbReference type="NCBIfam" id="TIGR01292">
    <property type="entry name" value="TRX_reduct"/>
    <property type="match status" value="1"/>
</dbReference>
<keyword evidence="2 6" id="KW-0274">FAD</keyword>
<dbReference type="PANTHER" id="PTHR48105">
    <property type="entry name" value="THIOREDOXIN REDUCTASE 1-RELATED-RELATED"/>
    <property type="match status" value="1"/>
</dbReference>
<evidence type="ECO:0000256" key="3">
    <source>
        <dbReference type="ARBA" id="ARBA00023002"/>
    </source>
</evidence>
<dbReference type="PROSITE" id="PS00573">
    <property type="entry name" value="PYRIDINE_REDOX_2"/>
    <property type="match status" value="1"/>
</dbReference>
<keyword evidence="5 6" id="KW-0676">Redox-active center</keyword>
<comment type="similarity">
    <text evidence="6">Belongs to the class-II pyridine nucleotide-disulfide oxidoreductase family.</text>
</comment>
<dbReference type="PRINTS" id="PR00469">
    <property type="entry name" value="PNDRDTASEII"/>
</dbReference>
<dbReference type="GO" id="GO:0005737">
    <property type="term" value="C:cytoplasm"/>
    <property type="evidence" value="ECO:0007669"/>
    <property type="project" value="InterPro"/>
</dbReference>